<evidence type="ECO:0000256" key="12">
    <source>
        <dbReference type="ARBA" id="ARBA00023186"/>
    </source>
</evidence>
<dbReference type="STRING" id="947166.A0A1D1VL88"/>
<keyword evidence="8" id="KW-0809">Transit peptide</keyword>
<comment type="subcellular location">
    <subcellularLocation>
        <location evidence="2">Membrane</location>
    </subcellularLocation>
    <subcellularLocation>
        <location evidence="1">Mitochondrion</location>
    </subcellularLocation>
</comment>
<dbReference type="Proteomes" id="UP000186922">
    <property type="component" value="Unassembled WGS sequence"/>
</dbReference>
<dbReference type="GO" id="GO:0016020">
    <property type="term" value="C:membrane"/>
    <property type="evidence" value="ECO:0007669"/>
    <property type="project" value="UniProtKB-SubCell"/>
</dbReference>
<dbReference type="OrthoDB" id="10256793at2759"/>
<evidence type="ECO:0000256" key="6">
    <source>
        <dbReference type="ARBA" id="ARBA00022771"/>
    </source>
</evidence>
<dbReference type="Pfam" id="PF00226">
    <property type="entry name" value="DnaJ"/>
    <property type="match status" value="1"/>
</dbReference>
<dbReference type="PROSITE" id="PS00636">
    <property type="entry name" value="DNAJ_1"/>
    <property type="match status" value="1"/>
</dbReference>
<evidence type="ECO:0000256" key="11">
    <source>
        <dbReference type="ARBA" id="ARBA00023136"/>
    </source>
</evidence>
<dbReference type="PROSITE" id="PS50076">
    <property type="entry name" value="DNAJ_2"/>
    <property type="match status" value="1"/>
</dbReference>
<evidence type="ECO:0000313" key="18">
    <source>
        <dbReference type="Proteomes" id="UP000186922"/>
    </source>
</evidence>
<feature type="domain" description="J" evidence="15">
    <location>
        <begin position="94"/>
        <end position="159"/>
    </location>
</feature>
<dbReference type="InterPro" id="IPR001305">
    <property type="entry name" value="HSP_DnaJ_Cys-rich_dom"/>
</dbReference>
<keyword evidence="10" id="KW-0496">Mitochondrion</keyword>
<dbReference type="FunFam" id="2.10.230.10:FF:000003">
    <property type="entry name" value="dnaJ homolog subfamily A member 3, mitochondrial"/>
    <property type="match status" value="1"/>
</dbReference>
<evidence type="ECO:0000259" key="16">
    <source>
        <dbReference type="PROSITE" id="PS51188"/>
    </source>
</evidence>
<keyword evidence="7 13" id="KW-0862">Zinc</keyword>
<dbReference type="GO" id="GO:0005739">
    <property type="term" value="C:mitochondrion"/>
    <property type="evidence" value="ECO:0007669"/>
    <property type="project" value="UniProtKB-SubCell"/>
</dbReference>
<evidence type="ECO:0000256" key="5">
    <source>
        <dbReference type="ARBA" id="ARBA00022737"/>
    </source>
</evidence>
<keyword evidence="12" id="KW-0143">Chaperone</keyword>
<dbReference type="GO" id="GO:0008270">
    <property type="term" value="F:zinc ion binding"/>
    <property type="evidence" value="ECO:0007669"/>
    <property type="project" value="UniProtKB-KW"/>
</dbReference>
<dbReference type="InterPro" id="IPR012724">
    <property type="entry name" value="DnaJ"/>
</dbReference>
<dbReference type="Pfam" id="PF00684">
    <property type="entry name" value="DnaJ_CXXCXGXG"/>
    <property type="match status" value="1"/>
</dbReference>
<feature type="compositionally biased region" description="Gly residues" evidence="14">
    <location>
        <begin position="171"/>
        <end position="185"/>
    </location>
</feature>
<dbReference type="InterPro" id="IPR008971">
    <property type="entry name" value="HSP40/DnaJ_pept-bd"/>
</dbReference>
<dbReference type="PROSITE" id="PS51188">
    <property type="entry name" value="ZF_CR"/>
    <property type="match status" value="1"/>
</dbReference>
<evidence type="ECO:0000256" key="13">
    <source>
        <dbReference type="PROSITE-ProRule" id="PRU00546"/>
    </source>
</evidence>
<dbReference type="HAMAP" id="MF_01152">
    <property type="entry name" value="DnaJ"/>
    <property type="match status" value="1"/>
</dbReference>
<comment type="caution">
    <text evidence="17">The sequence shown here is derived from an EMBL/GenBank/DDBJ whole genome shotgun (WGS) entry which is preliminary data.</text>
</comment>
<proteinExistence type="inferred from homology"/>
<dbReference type="EMBL" id="BDGG01000008">
    <property type="protein sequence ID" value="GAV02385.1"/>
    <property type="molecule type" value="Genomic_DNA"/>
</dbReference>
<evidence type="ECO:0000256" key="1">
    <source>
        <dbReference type="ARBA" id="ARBA00004173"/>
    </source>
</evidence>
<dbReference type="CDD" id="cd10747">
    <property type="entry name" value="DnaJ_C"/>
    <property type="match status" value="1"/>
</dbReference>
<dbReference type="GO" id="GO:0007005">
    <property type="term" value="P:mitochondrion organization"/>
    <property type="evidence" value="ECO:0007669"/>
    <property type="project" value="TreeGrafter"/>
</dbReference>
<dbReference type="GO" id="GO:0006457">
    <property type="term" value="P:protein folding"/>
    <property type="evidence" value="ECO:0007669"/>
    <property type="project" value="InterPro"/>
</dbReference>
<dbReference type="Gene3D" id="1.10.287.110">
    <property type="entry name" value="DnaJ domain"/>
    <property type="match status" value="1"/>
</dbReference>
<evidence type="ECO:0000256" key="14">
    <source>
        <dbReference type="SAM" id="MobiDB-lite"/>
    </source>
</evidence>
<keyword evidence="18" id="KW-1185">Reference proteome</keyword>
<dbReference type="SUPFAM" id="SSF49493">
    <property type="entry name" value="HSP40/DnaJ peptide-binding domain"/>
    <property type="match status" value="2"/>
</dbReference>
<dbReference type="GO" id="GO:0005829">
    <property type="term" value="C:cytosol"/>
    <property type="evidence" value="ECO:0007669"/>
    <property type="project" value="UniProtKB-ARBA"/>
</dbReference>
<evidence type="ECO:0000313" key="17">
    <source>
        <dbReference type="EMBL" id="GAV02385.1"/>
    </source>
</evidence>
<dbReference type="PANTHER" id="PTHR44145">
    <property type="entry name" value="DNAJ HOMOLOG SUBFAMILY A MEMBER 3, MITOCHONDRIAL"/>
    <property type="match status" value="1"/>
</dbReference>
<gene>
    <name evidence="17" type="primary">RvY_12958-1</name>
    <name evidence="17" type="synonym">RvY_12958.1</name>
    <name evidence="17" type="ORF">RvY_12958</name>
</gene>
<feature type="domain" description="CR-type" evidence="16">
    <location>
        <begin position="254"/>
        <end position="332"/>
    </location>
</feature>
<dbReference type="InterPro" id="IPR001623">
    <property type="entry name" value="DnaJ_domain"/>
</dbReference>
<dbReference type="InterPro" id="IPR036410">
    <property type="entry name" value="HSP_DnaJ_Cys-rich_dom_sf"/>
</dbReference>
<keyword evidence="3" id="KW-0488">Methylation</keyword>
<feature type="region of interest" description="Disordered" evidence="14">
    <location>
        <begin position="458"/>
        <end position="492"/>
    </location>
</feature>
<dbReference type="Pfam" id="PF01556">
    <property type="entry name" value="DnaJ_C"/>
    <property type="match status" value="1"/>
</dbReference>
<evidence type="ECO:0000256" key="7">
    <source>
        <dbReference type="ARBA" id="ARBA00022833"/>
    </source>
</evidence>
<feature type="region of interest" description="Disordered" evidence="14">
    <location>
        <begin position="156"/>
        <end position="185"/>
    </location>
</feature>
<dbReference type="PANTHER" id="PTHR44145:SF3">
    <property type="entry name" value="DNAJ HOMOLOG SUBFAMILY A MEMBER 3, MITOCHONDRIAL"/>
    <property type="match status" value="1"/>
</dbReference>
<evidence type="ECO:0000256" key="4">
    <source>
        <dbReference type="ARBA" id="ARBA00022723"/>
    </source>
</evidence>
<keyword evidence="9" id="KW-0007">Acetylation</keyword>
<dbReference type="Gene3D" id="2.60.260.20">
    <property type="entry name" value="Urease metallochaperone UreE, N-terminal domain"/>
    <property type="match status" value="2"/>
</dbReference>
<keyword evidence="4 13" id="KW-0479">Metal-binding</keyword>
<dbReference type="CDD" id="cd06257">
    <property type="entry name" value="DnaJ"/>
    <property type="match status" value="1"/>
</dbReference>
<accession>A0A1D1VL88</accession>
<evidence type="ECO:0000256" key="10">
    <source>
        <dbReference type="ARBA" id="ARBA00023128"/>
    </source>
</evidence>
<dbReference type="InterPro" id="IPR018253">
    <property type="entry name" value="DnaJ_domain_CS"/>
</dbReference>
<dbReference type="GO" id="GO:0031072">
    <property type="term" value="F:heat shock protein binding"/>
    <property type="evidence" value="ECO:0007669"/>
    <property type="project" value="InterPro"/>
</dbReference>
<dbReference type="SUPFAM" id="SSF46565">
    <property type="entry name" value="Chaperone J-domain"/>
    <property type="match status" value="1"/>
</dbReference>
<evidence type="ECO:0000256" key="8">
    <source>
        <dbReference type="ARBA" id="ARBA00022946"/>
    </source>
</evidence>
<dbReference type="GO" id="GO:0009408">
    <property type="term" value="P:response to heat"/>
    <property type="evidence" value="ECO:0007669"/>
    <property type="project" value="InterPro"/>
</dbReference>
<feature type="zinc finger region" description="CR-type" evidence="13">
    <location>
        <begin position="254"/>
        <end position="332"/>
    </location>
</feature>
<dbReference type="SMART" id="SM00271">
    <property type="entry name" value="DnaJ"/>
    <property type="match status" value="1"/>
</dbReference>
<name>A0A1D1VL88_RAMVA</name>
<evidence type="ECO:0000259" key="15">
    <source>
        <dbReference type="PROSITE" id="PS50076"/>
    </source>
</evidence>
<evidence type="ECO:0000256" key="9">
    <source>
        <dbReference type="ARBA" id="ARBA00022990"/>
    </source>
</evidence>
<sequence>MKSCREVSQLLRHHQTIFPQMSLLRSLASRAALGASNLDWLRRHSSAHRNLGTLLTRSSAVLSFCSADRSAISPKDVPVRSFRTSSLSHQKKRDFYEVLGVPKTAAQKDIKKAYYQLAKKYHPDTNKNDPQASKKFQEVSEAYEILSDESKRKTYDQWGTAGDNYPPPPGSGAGSPGAQYGGFSPGGGAGAGGFGGFSGQIDPEELFRRIFGDRFTGAGAGNFENVDDFNESGSGFGRSQEIMMDLTFTQAARGVNKDVRINITDTCPKCNGSKCEPGTKPTKCPSCNGSGMETISTGPFVMRSTCRQCRGTRVFIKNPCIDCEGKGKTVQRKTVTVPVPAGVEDGQTVRMPVGNKEIFVTFRVSRSDIFRREGADVHSDVEISIAQAALGGTLKIDGIYEDHQITIPPGTSSHTKINLPAKGIKKLNSYGYGDHYVQVKIKVPKRLTEKQKSLLEAYAETEKGSKGTTGRSTDVKDSSSASSTQSRERSQA</sequence>
<protein>
    <submittedName>
        <fullName evidence="17">Uncharacterized protein</fullName>
    </submittedName>
</protein>
<keyword evidence="11" id="KW-0472">Membrane</keyword>
<dbReference type="AlphaFoldDB" id="A0A1D1VL88"/>
<dbReference type="GO" id="GO:0005102">
    <property type="term" value="F:signaling receptor binding"/>
    <property type="evidence" value="ECO:0007669"/>
    <property type="project" value="UniProtKB-ARBA"/>
</dbReference>
<dbReference type="Gene3D" id="2.10.230.10">
    <property type="entry name" value="Heat shock protein DnaJ, cysteine-rich domain"/>
    <property type="match status" value="1"/>
</dbReference>
<dbReference type="CDD" id="cd10719">
    <property type="entry name" value="DnaJ_zf"/>
    <property type="match status" value="1"/>
</dbReference>
<keyword evidence="5" id="KW-0677">Repeat</keyword>
<keyword evidence="6 13" id="KW-0863">Zinc-finger</keyword>
<dbReference type="InterPro" id="IPR002939">
    <property type="entry name" value="DnaJ_C"/>
</dbReference>
<dbReference type="SUPFAM" id="SSF57938">
    <property type="entry name" value="DnaJ/Hsp40 cysteine-rich domain"/>
    <property type="match status" value="1"/>
</dbReference>
<organism evidence="17 18">
    <name type="scientific">Ramazzottius varieornatus</name>
    <name type="common">Water bear</name>
    <name type="synonym">Tardigrade</name>
    <dbReference type="NCBI Taxonomy" id="947166"/>
    <lineage>
        <taxon>Eukaryota</taxon>
        <taxon>Metazoa</taxon>
        <taxon>Ecdysozoa</taxon>
        <taxon>Tardigrada</taxon>
        <taxon>Eutardigrada</taxon>
        <taxon>Parachela</taxon>
        <taxon>Hypsibioidea</taxon>
        <taxon>Ramazzottiidae</taxon>
        <taxon>Ramazzottius</taxon>
    </lineage>
</organism>
<dbReference type="PRINTS" id="PR00625">
    <property type="entry name" value="JDOMAIN"/>
</dbReference>
<dbReference type="InterPro" id="IPR036869">
    <property type="entry name" value="J_dom_sf"/>
</dbReference>
<evidence type="ECO:0000256" key="3">
    <source>
        <dbReference type="ARBA" id="ARBA00022481"/>
    </source>
</evidence>
<dbReference type="GO" id="GO:0005524">
    <property type="term" value="F:ATP binding"/>
    <property type="evidence" value="ECO:0007669"/>
    <property type="project" value="InterPro"/>
</dbReference>
<dbReference type="FunFam" id="2.60.260.20:FF:000005">
    <property type="entry name" value="Chaperone protein dnaJ 1, mitochondrial"/>
    <property type="match status" value="1"/>
</dbReference>
<dbReference type="GO" id="GO:0051082">
    <property type="term" value="F:unfolded protein binding"/>
    <property type="evidence" value="ECO:0007669"/>
    <property type="project" value="InterPro"/>
</dbReference>
<dbReference type="InterPro" id="IPR051938">
    <property type="entry name" value="Apopto_cytoskel_mod"/>
</dbReference>
<dbReference type="GO" id="GO:0043066">
    <property type="term" value="P:negative regulation of apoptotic process"/>
    <property type="evidence" value="ECO:0007669"/>
    <property type="project" value="TreeGrafter"/>
</dbReference>
<evidence type="ECO:0000256" key="2">
    <source>
        <dbReference type="ARBA" id="ARBA00004370"/>
    </source>
</evidence>
<reference evidence="17 18" key="1">
    <citation type="journal article" date="2016" name="Nat. Commun.">
        <title>Extremotolerant tardigrade genome and improved radiotolerance of human cultured cells by tardigrade-unique protein.</title>
        <authorList>
            <person name="Hashimoto T."/>
            <person name="Horikawa D.D."/>
            <person name="Saito Y."/>
            <person name="Kuwahara H."/>
            <person name="Kozuka-Hata H."/>
            <person name="Shin-I T."/>
            <person name="Minakuchi Y."/>
            <person name="Ohishi K."/>
            <person name="Motoyama A."/>
            <person name="Aizu T."/>
            <person name="Enomoto A."/>
            <person name="Kondo K."/>
            <person name="Tanaka S."/>
            <person name="Hara Y."/>
            <person name="Koshikawa S."/>
            <person name="Sagara H."/>
            <person name="Miura T."/>
            <person name="Yokobori S."/>
            <person name="Miyagawa K."/>
            <person name="Suzuki Y."/>
            <person name="Kubo T."/>
            <person name="Oyama M."/>
            <person name="Kohara Y."/>
            <person name="Fujiyama A."/>
            <person name="Arakawa K."/>
            <person name="Katayama T."/>
            <person name="Toyoda A."/>
            <person name="Kunieda T."/>
        </authorList>
    </citation>
    <scope>NUCLEOTIDE SEQUENCE [LARGE SCALE GENOMIC DNA]</scope>
    <source>
        <strain evidence="17 18">YOKOZUNA-1</strain>
    </source>
</reference>